<keyword evidence="2" id="KW-1185">Reference proteome</keyword>
<dbReference type="STRING" id="493475.GARC_4225"/>
<reference evidence="1 2" key="1">
    <citation type="journal article" date="2017" name="Antonie Van Leeuwenhoek">
        <title>Rhizobium rhizosphaerae sp. nov., a novel species isolated from rice rhizosphere.</title>
        <authorList>
            <person name="Zhao J.J."/>
            <person name="Zhang J."/>
            <person name="Zhang R.J."/>
            <person name="Zhang C.W."/>
            <person name="Yin H.Q."/>
            <person name="Zhang X.X."/>
        </authorList>
    </citation>
    <scope>NUCLEOTIDE SEQUENCE [LARGE SCALE GENOMIC DNA]</scope>
    <source>
        <strain evidence="1 2">BSs20135</strain>
    </source>
</reference>
<dbReference type="RefSeq" id="WP_007623814.1">
    <property type="nucleotide sequence ID" value="NZ_BAEO01000060.1"/>
</dbReference>
<evidence type="ECO:0008006" key="3">
    <source>
        <dbReference type="Google" id="ProtNLM"/>
    </source>
</evidence>
<dbReference type="EMBL" id="BAEO01000060">
    <property type="protein sequence ID" value="GAC21167.1"/>
    <property type="molecule type" value="Genomic_DNA"/>
</dbReference>
<protein>
    <recommendedName>
        <fullName evidence="3">Cysteine-rich CWC</fullName>
    </recommendedName>
</protein>
<dbReference type="Proteomes" id="UP000006327">
    <property type="component" value="Unassembled WGS sequence"/>
</dbReference>
<proteinExistence type="predicted"/>
<accession>K6YSL7</accession>
<dbReference type="InterPro" id="IPR032720">
    <property type="entry name" value="Cys_rich_CWC"/>
</dbReference>
<comment type="caution">
    <text evidence="1">The sequence shown here is derived from an EMBL/GenBank/DDBJ whole genome shotgun (WGS) entry which is preliminary data.</text>
</comment>
<dbReference type="AlphaFoldDB" id="K6YSL7"/>
<evidence type="ECO:0000313" key="1">
    <source>
        <dbReference type="EMBL" id="GAC21167.1"/>
    </source>
</evidence>
<organism evidence="1 2">
    <name type="scientific">Paraglaciecola arctica BSs20135</name>
    <dbReference type="NCBI Taxonomy" id="493475"/>
    <lineage>
        <taxon>Bacteria</taxon>
        <taxon>Pseudomonadati</taxon>
        <taxon>Pseudomonadota</taxon>
        <taxon>Gammaproteobacteria</taxon>
        <taxon>Alteromonadales</taxon>
        <taxon>Alteromonadaceae</taxon>
        <taxon>Paraglaciecola</taxon>
    </lineage>
</organism>
<evidence type="ECO:0000313" key="2">
    <source>
        <dbReference type="Proteomes" id="UP000006327"/>
    </source>
</evidence>
<name>K6YSL7_9ALTE</name>
<dbReference type="Pfam" id="PF14375">
    <property type="entry name" value="Cys_rich_CWC"/>
    <property type="match status" value="1"/>
</dbReference>
<sequence>MNNCPVCGENNFCGNLSPSNKDEACWCMDSAISFPDSLLNQVSDADKNKKCICKACALKHQLHSSSRN</sequence>
<gene>
    <name evidence="1" type="ORF">GARC_4225</name>
</gene>
<dbReference type="OrthoDB" id="5625686at2"/>